<dbReference type="Gene3D" id="3.90.920.10">
    <property type="entry name" value="DNA primase, PRIM domain"/>
    <property type="match status" value="1"/>
</dbReference>
<dbReference type="PROSITE" id="PS50160">
    <property type="entry name" value="DNA_LIGASE_A3"/>
    <property type="match status" value="1"/>
</dbReference>
<dbReference type="Gene3D" id="3.30.1490.70">
    <property type="match status" value="1"/>
</dbReference>
<dbReference type="InterPro" id="IPR014146">
    <property type="entry name" value="LigD_ligase_dom"/>
</dbReference>
<evidence type="ECO:0000256" key="20">
    <source>
        <dbReference type="ARBA" id="ARBA00034003"/>
    </source>
</evidence>
<dbReference type="InterPro" id="IPR012309">
    <property type="entry name" value="DNA_ligase_ATP-dep_C"/>
</dbReference>
<evidence type="ECO:0000256" key="16">
    <source>
        <dbReference type="ARBA" id="ARBA00023204"/>
    </source>
</evidence>
<evidence type="ECO:0000256" key="15">
    <source>
        <dbReference type="ARBA" id="ARBA00023172"/>
    </source>
</evidence>
<dbReference type="GO" id="GO:0005524">
    <property type="term" value="F:ATP binding"/>
    <property type="evidence" value="ECO:0007669"/>
    <property type="project" value="UniProtKB-KW"/>
</dbReference>
<dbReference type="Gene3D" id="3.30.470.30">
    <property type="entry name" value="DNA ligase/mRNA capping enzyme"/>
    <property type="match status" value="1"/>
</dbReference>
<dbReference type="RefSeq" id="WP_007253555.1">
    <property type="nucleotide sequence ID" value="NZ_CH724107.1"/>
</dbReference>
<keyword evidence="4" id="KW-0808">Transferase</keyword>
<protein>
    <recommendedName>
        <fullName evidence="2">DNA ligase (ATP)</fullName>
        <ecNumber evidence="2">6.5.1.1</ecNumber>
    </recommendedName>
    <alternativeName>
        <fullName evidence="19">NHEJ DNA polymerase</fullName>
    </alternativeName>
</protein>
<evidence type="ECO:0000256" key="4">
    <source>
        <dbReference type="ARBA" id="ARBA00022679"/>
    </source>
</evidence>
<evidence type="ECO:0000313" key="22">
    <source>
        <dbReference type="EMBL" id="EAR50857.1"/>
    </source>
</evidence>
<dbReference type="NCBIfam" id="TIGR02779">
    <property type="entry name" value="NHEJ_ligase_lig"/>
    <property type="match status" value="1"/>
</dbReference>
<accession>Q2CDX1</accession>
<dbReference type="STRING" id="314256.OG2516_00100"/>
<dbReference type="CDD" id="cd07971">
    <property type="entry name" value="OBF_DNA_ligase_LigD"/>
    <property type="match status" value="1"/>
</dbReference>
<keyword evidence="14" id="KW-0238">DNA-binding</keyword>
<dbReference type="InterPro" id="IPR033651">
    <property type="entry name" value="PaeLigD_Pol-like"/>
</dbReference>
<feature type="domain" description="ATP-dependent DNA ligase family profile" evidence="21">
    <location>
        <begin position="294"/>
        <end position="387"/>
    </location>
</feature>
<keyword evidence="7" id="KW-0479">Metal-binding</keyword>
<evidence type="ECO:0000256" key="2">
    <source>
        <dbReference type="ARBA" id="ARBA00012727"/>
    </source>
</evidence>
<evidence type="ECO:0000256" key="12">
    <source>
        <dbReference type="ARBA" id="ARBA00022840"/>
    </source>
</evidence>
<keyword evidence="15" id="KW-0233">DNA recombination</keyword>
<evidence type="ECO:0000313" key="23">
    <source>
        <dbReference type="Proteomes" id="UP000003635"/>
    </source>
</evidence>
<dbReference type="HOGENOM" id="CLU_008325_0_2_5"/>
<evidence type="ECO:0000256" key="8">
    <source>
        <dbReference type="ARBA" id="ARBA00022741"/>
    </source>
</evidence>
<dbReference type="PANTHER" id="PTHR42705:SF2">
    <property type="entry name" value="BIFUNCTIONAL NON-HOMOLOGOUS END JOINING PROTEIN LIGD"/>
    <property type="match status" value="1"/>
</dbReference>
<sequence>MSSLDAYRAKRDFDLTAEPGADIADAATERPAFVVQKHDATRLHYDFRLEHGGVLWSWAVTKGPSADPSEKRLAVRTEDHPVAYGDFEGTIPKGQYGGGTVMLWDQGWWEPVGDPEAGLAKGKLKFRLHGARMSGGWTLVRMRGRGNETRENWLLIKERDDAAGRTPDALTNKYKTSVTTGRTMRRIAAGAETAKPAGHAKPTPPFRKVQLASLRDAPPEGGEWRHEAKFDGYRCLIAIGKDGVRLYTRNGKDWTDRFGDLAAPADALACDAALIDGEVIAGQGGGDFSALQKALKSGAPLTFYAFDLLHLDGTDLTGEPLTARRAALEGLLADVPPRGPLRLSPFIEGAGDEVLAAICEGGGEGIVSKLADAAYRAGRGTAWIKSKCIRRAEFVIVGWAPSDKRGRPFSSLLLASQEDGALTYRGRVGTGFDAAAFEELARALKPLARKTPPLPKPLPPETKGARWVTPKLVAEVAYAEFTDDGAVRHGVFQGLREDKAAEDVSAGAEAAQARPAKGEATVAGVRISSADRVVFPKAKLTKGGIAEHYAEVADRFLSHAADHPVSLLRCPGGIDGECFFQKHAGKGFPDAVKPVPIEESDGEIEDYMYLDSAEGILGAVQMGTIEFHIWGSRRDRLERPDRLVFDLDPDEGLAFAEVKAAAVEVRDALAGLGLESGAMVTGGKGVHVIVPLRRVAGWETVKTFSQTVATILAQQQPDRYVATMSKAKRKGRIFVDWLRNDRGATAIAPYSLRARPGAGVAVPVTWDELADLERADGFAPADMAARFAAPCPLAAVPTSSITTKVVDALGDWAGG</sequence>
<evidence type="ECO:0000256" key="5">
    <source>
        <dbReference type="ARBA" id="ARBA00022695"/>
    </source>
</evidence>
<evidence type="ECO:0000256" key="18">
    <source>
        <dbReference type="ARBA" id="ARBA00023268"/>
    </source>
</evidence>
<evidence type="ECO:0000256" key="6">
    <source>
        <dbReference type="ARBA" id="ARBA00022722"/>
    </source>
</evidence>
<dbReference type="GO" id="GO:0006281">
    <property type="term" value="P:DNA repair"/>
    <property type="evidence" value="ECO:0007669"/>
    <property type="project" value="UniProtKB-KW"/>
</dbReference>
<dbReference type="Proteomes" id="UP000003635">
    <property type="component" value="Unassembled WGS sequence"/>
</dbReference>
<dbReference type="GO" id="GO:0003887">
    <property type="term" value="F:DNA-directed DNA polymerase activity"/>
    <property type="evidence" value="ECO:0007669"/>
    <property type="project" value="UniProtKB-KW"/>
</dbReference>
<evidence type="ECO:0000256" key="14">
    <source>
        <dbReference type="ARBA" id="ARBA00023125"/>
    </source>
</evidence>
<evidence type="ECO:0000256" key="13">
    <source>
        <dbReference type="ARBA" id="ARBA00022932"/>
    </source>
</evidence>
<dbReference type="InterPro" id="IPR012340">
    <property type="entry name" value="NA-bd_OB-fold"/>
</dbReference>
<evidence type="ECO:0000256" key="1">
    <source>
        <dbReference type="ARBA" id="ARBA00001936"/>
    </source>
</evidence>
<name>Q2CDX1_OCEGH</name>
<dbReference type="SUPFAM" id="SSF56091">
    <property type="entry name" value="DNA ligase/mRNA capping enzyme, catalytic domain"/>
    <property type="match status" value="1"/>
</dbReference>
<keyword evidence="9" id="KW-0227">DNA damage</keyword>
<keyword evidence="5" id="KW-0548">Nucleotidyltransferase</keyword>
<keyword evidence="11" id="KW-0269">Exonuclease</keyword>
<keyword evidence="12" id="KW-0067">ATP-binding</keyword>
<dbReference type="InterPro" id="IPR012310">
    <property type="entry name" value="DNA_ligase_ATP-dep_cent"/>
</dbReference>
<dbReference type="Pfam" id="PF04679">
    <property type="entry name" value="DNA_ligase_A_C"/>
    <property type="match status" value="1"/>
</dbReference>
<dbReference type="GO" id="GO:0046872">
    <property type="term" value="F:metal ion binding"/>
    <property type="evidence" value="ECO:0007669"/>
    <property type="project" value="UniProtKB-KW"/>
</dbReference>
<dbReference type="GO" id="GO:0003910">
    <property type="term" value="F:DNA ligase (ATP) activity"/>
    <property type="evidence" value="ECO:0007669"/>
    <property type="project" value="UniProtKB-EC"/>
</dbReference>
<keyword evidence="13" id="KW-0239">DNA-directed DNA polymerase</keyword>
<dbReference type="GO" id="GO:0004527">
    <property type="term" value="F:exonuclease activity"/>
    <property type="evidence" value="ECO:0007669"/>
    <property type="project" value="UniProtKB-KW"/>
</dbReference>
<reference evidence="22 23" key="1">
    <citation type="journal article" date="2010" name="J. Bacteriol.">
        <title>Genome sequences of Oceanicola granulosus HTCC2516(T) and Oceanicola batsensis HTCC2597(TDelta).</title>
        <authorList>
            <person name="Thrash J.C."/>
            <person name="Cho J.C."/>
            <person name="Vergin K.L."/>
            <person name="Giovannoni S.J."/>
        </authorList>
    </citation>
    <scope>NUCLEOTIDE SEQUENCE [LARGE SCALE GENOMIC DNA]</scope>
    <source>
        <strain evidence="23">ATCC BAA-861 / DSM 15982 / KCTC 12143 / HTCC2516</strain>
    </source>
</reference>
<keyword evidence="10" id="KW-0378">Hydrolase</keyword>
<dbReference type="GO" id="GO:0006310">
    <property type="term" value="P:DNA recombination"/>
    <property type="evidence" value="ECO:0007669"/>
    <property type="project" value="UniProtKB-KW"/>
</dbReference>
<keyword evidence="23" id="KW-1185">Reference proteome</keyword>
<keyword evidence="8" id="KW-0547">Nucleotide-binding</keyword>
<organism evidence="22 23">
    <name type="scientific">Oceanicola granulosus (strain ATCC BAA-861 / DSM 15982 / KCTC 12143 / HTCC2516)</name>
    <dbReference type="NCBI Taxonomy" id="314256"/>
    <lineage>
        <taxon>Bacteria</taxon>
        <taxon>Pseudomonadati</taxon>
        <taxon>Pseudomonadota</taxon>
        <taxon>Alphaproteobacteria</taxon>
        <taxon>Rhodobacterales</taxon>
        <taxon>Roseobacteraceae</taxon>
        <taxon>Oceanicola</taxon>
    </lineage>
</organism>
<dbReference type="Gene3D" id="2.40.50.140">
    <property type="entry name" value="Nucleic acid-binding proteins"/>
    <property type="match status" value="1"/>
</dbReference>
<dbReference type="PANTHER" id="PTHR42705">
    <property type="entry name" value="BIFUNCTIONAL NON-HOMOLOGOUS END JOINING PROTEIN LIGD"/>
    <property type="match status" value="1"/>
</dbReference>
<keyword evidence="18" id="KW-0511">Multifunctional enzyme</keyword>
<evidence type="ECO:0000256" key="19">
    <source>
        <dbReference type="ARBA" id="ARBA00029943"/>
    </source>
</evidence>
<keyword evidence="3" id="KW-0436">Ligase</keyword>
<comment type="cofactor">
    <cofactor evidence="1">
        <name>Mn(2+)</name>
        <dbReference type="ChEBI" id="CHEBI:29035"/>
    </cofactor>
</comment>
<evidence type="ECO:0000259" key="21">
    <source>
        <dbReference type="PROSITE" id="PS50160"/>
    </source>
</evidence>
<keyword evidence="6" id="KW-0540">Nuclease</keyword>
<dbReference type="EMBL" id="AAOT01000021">
    <property type="protein sequence ID" value="EAR50857.1"/>
    <property type="molecule type" value="Genomic_DNA"/>
</dbReference>
<dbReference type="eggNOG" id="COG1793">
    <property type="taxonomic scope" value="Bacteria"/>
</dbReference>
<dbReference type="NCBIfam" id="TIGR02777">
    <property type="entry name" value="LigD_PE_dom"/>
    <property type="match status" value="1"/>
</dbReference>
<dbReference type="Pfam" id="PF13298">
    <property type="entry name" value="LigD_N"/>
    <property type="match status" value="1"/>
</dbReference>
<dbReference type="EC" id="6.5.1.1" evidence="2"/>
<evidence type="ECO:0000256" key="3">
    <source>
        <dbReference type="ARBA" id="ARBA00022598"/>
    </source>
</evidence>
<dbReference type="CDD" id="cd07906">
    <property type="entry name" value="Adenylation_DNA_ligase_LigD_LigC"/>
    <property type="match status" value="1"/>
</dbReference>
<dbReference type="InterPro" id="IPR052171">
    <property type="entry name" value="NHEJ_LigD"/>
</dbReference>
<dbReference type="OrthoDB" id="9802472at2"/>
<dbReference type="NCBIfam" id="TIGR02778">
    <property type="entry name" value="ligD_pol"/>
    <property type="match status" value="1"/>
</dbReference>
<dbReference type="InterPro" id="IPR014144">
    <property type="entry name" value="LigD_PE_domain"/>
</dbReference>
<dbReference type="Pfam" id="PF21686">
    <property type="entry name" value="LigD_Prim-Pol"/>
    <property type="match status" value="1"/>
</dbReference>
<dbReference type="AlphaFoldDB" id="Q2CDX1"/>
<dbReference type="SUPFAM" id="SSF50249">
    <property type="entry name" value="Nucleic acid-binding proteins"/>
    <property type="match status" value="1"/>
</dbReference>
<dbReference type="GO" id="GO:0003677">
    <property type="term" value="F:DNA binding"/>
    <property type="evidence" value="ECO:0007669"/>
    <property type="project" value="UniProtKB-KW"/>
</dbReference>
<dbReference type="eggNOG" id="COG3285">
    <property type="taxonomic scope" value="Bacteria"/>
</dbReference>
<dbReference type="Pfam" id="PF01068">
    <property type="entry name" value="DNA_ligase_A_M"/>
    <property type="match status" value="1"/>
</dbReference>
<dbReference type="InterPro" id="IPR014145">
    <property type="entry name" value="LigD_pol_dom"/>
</dbReference>
<dbReference type="CDD" id="cd04862">
    <property type="entry name" value="PaeLigD_Pol_like"/>
    <property type="match status" value="1"/>
</dbReference>
<proteinExistence type="predicted"/>
<comment type="caution">
    <text evidence="22">The sequence shown here is derived from an EMBL/GenBank/DDBJ whole genome shotgun (WGS) entry which is preliminary data.</text>
</comment>
<evidence type="ECO:0000256" key="10">
    <source>
        <dbReference type="ARBA" id="ARBA00022801"/>
    </source>
</evidence>
<gene>
    <name evidence="22" type="ORF">OG2516_00100</name>
</gene>
<dbReference type="InterPro" id="IPR014143">
    <property type="entry name" value="NHEJ_ligase_prk"/>
</dbReference>
<keyword evidence="17" id="KW-0464">Manganese</keyword>
<comment type="catalytic activity">
    <reaction evidence="20">
        <text>ATP + (deoxyribonucleotide)n-3'-hydroxyl + 5'-phospho-(deoxyribonucleotide)m = (deoxyribonucleotide)n+m + AMP + diphosphate.</text>
        <dbReference type="EC" id="6.5.1.1"/>
    </reaction>
</comment>
<evidence type="ECO:0000256" key="7">
    <source>
        <dbReference type="ARBA" id="ARBA00022723"/>
    </source>
</evidence>
<keyword evidence="16" id="KW-0234">DNA repair</keyword>
<dbReference type="NCBIfam" id="TIGR02776">
    <property type="entry name" value="NHEJ_ligase_prk"/>
    <property type="match status" value="1"/>
</dbReference>
<evidence type="ECO:0000256" key="9">
    <source>
        <dbReference type="ARBA" id="ARBA00022763"/>
    </source>
</evidence>
<evidence type="ECO:0000256" key="17">
    <source>
        <dbReference type="ARBA" id="ARBA00023211"/>
    </source>
</evidence>
<evidence type="ECO:0000256" key="11">
    <source>
        <dbReference type="ARBA" id="ARBA00022839"/>
    </source>
</evidence>